<evidence type="ECO:0000256" key="1">
    <source>
        <dbReference type="SAM" id="Phobius"/>
    </source>
</evidence>
<sequence length="433" mass="48520">MKKDKLLKRCIVLVIGLFIMAIGVALSIKANLGTSPVSCVPYVYSLAFPMTVGLLSIIVNVLMILLQIVLLRKEYQLIQLVQLPVALIFGFFIDFAMFLLSGLQTSNYIYQWTLCLLSCVIIAFGVFLEVKANVTYLAGEGLSIAISKAFNKEFGKAKVGVDASLVIIGVASSFILLHRLEGIREGTIAAALLVGTIARFYNKNFKFIDSLVCIDKKEVSEQVSTVSQEKKIVITIAREFGSGGHEIGEIIAKELGISFYDTKLIDLSAAESGLTPEYVKEHEQKLANNLLFDLYEQNYAYVNEEMPPLDTLFMVQSKVIRDICEKESCVIVGRCADYVLKNNPNCFNIFIHADKKFRIERIIKEYGIAADMAEKELERKDRDRTNYCKHYTHRIWGMASNYNLTIDSSIFGPEKSAALIIDALNKCLKVYNE</sequence>
<proteinExistence type="predicted"/>
<feature type="transmembrane region" description="Helical" evidence="1">
    <location>
        <begin position="83"/>
        <end position="103"/>
    </location>
</feature>
<name>A0A1M5BXD1_9BACE</name>
<accession>A0A1M5BXD1</accession>
<feature type="transmembrane region" description="Helical" evidence="1">
    <location>
        <begin position="42"/>
        <end position="71"/>
    </location>
</feature>
<dbReference type="PANTHER" id="PTHR40078">
    <property type="entry name" value="INTEGRAL MEMBRANE PROTEIN-RELATED"/>
    <property type="match status" value="1"/>
</dbReference>
<keyword evidence="1" id="KW-0472">Membrane</keyword>
<dbReference type="InterPro" id="IPR027417">
    <property type="entry name" value="P-loop_NTPase"/>
</dbReference>
<dbReference type="RefSeq" id="WP_073401599.1">
    <property type="nucleotide sequence ID" value="NZ_FQTV01000009.1"/>
</dbReference>
<dbReference type="Gene3D" id="3.40.50.300">
    <property type="entry name" value="P-loop containing nucleotide triphosphate hydrolases"/>
    <property type="match status" value="1"/>
</dbReference>
<feature type="transmembrane region" description="Helical" evidence="1">
    <location>
        <begin position="12"/>
        <end position="30"/>
    </location>
</feature>
<dbReference type="STRING" id="1297750.SAMN05444405_10922"/>
<dbReference type="InterPro" id="IPR038750">
    <property type="entry name" value="YczE/YyaS-like"/>
</dbReference>
<keyword evidence="1" id="KW-0812">Transmembrane</keyword>
<evidence type="ECO:0000313" key="2">
    <source>
        <dbReference type="EMBL" id="SHF46987.1"/>
    </source>
</evidence>
<dbReference type="SUPFAM" id="SSF52540">
    <property type="entry name" value="P-loop containing nucleoside triphosphate hydrolases"/>
    <property type="match status" value="1"/>
</dbReference>
<organism evidence="2 3">
    <name type="scientific">Bacteroides luti</name>
    <dbReference type="NCBI Taxonomy" id="1297750"/>
    <lineage>
        <taxon>Bacteria</taxon>
        <taxon>Pseudomonadati</taxon>
        <taxon>Bacteroidota</taxon>
        <taxon>Bacteroidia</taxon>
        <taxon>Bacteroidales</taxon>
        <taxon>Bacteroidaceae</taxon>
        <taxon>Bacteroides</taxon>
    </lineage>
</organism>
<gene>
    <name evidence="2" type="ORF">SAMN05444405_10922</name>
</gene>
<dbReference type="OrthoDB" id="87655at2"/>
<keyword evidence="3" id="KW-1185">Reference proteome</keyword>
<dbReference type="PANTHER" id="PTHR40078:SF1">
    <property type="entry name" value="INTEGRAL MEMBRANE PROTEIN"/>
    <property type="match status" value="1"/>
</dbReference>
<feature type="transmembrane region" description="Helical" evidence="1">
    <location>
        <begin position="159"/>
        <end position="177"/>
    </location>
</feature>
<dbReference type="Pfam" id="PF13189">
    <property type="entry name" value="Cytidylate_kin2"/>
    <property type="match status" value="1"/>
</dbReference>
<evidence type="ECO:0000313" key="3">
    <source>
        <dbReference type="Proteomes" id="UP000184509"/>
    </source>
</evidence>
<protein>
    <submittedName>
        <fullName evidence="2">Uncharacterized membrane protein YczE</fullName>
    </submittedName>
</protein>
<dbReference type="Pfam" id="PF19700">
    <property type="entry name" value="DUF6198"/>
    <property type="match status" value="1"/>
</dbReference>
<dbReference type="AlphaFoldDB" id="A0A1M5BXD1"/>
<keyword evidence="1" id="KW-1133">Transmembrane helix</keyword>
<reference evidence="2 3" key="1">
    <citation type="submission" date="2016-11" db="EMBL/GenBank/DDBJ databases">
        <authorList>
            <person name="Jaros S."/>
            <person name="Januszkiewicz K."/>
            <person name="Wedrychowicz H."/>
        </authorList>
    </citation>
    <scope>NUCLEOTIDE SEQUENCE [LARGE SCALE GENOMIC DNA]</scope>
    <source>
        <strain evidence="2 3">DSM 26991</strain>
    </source>
</reference>
<dbReference type="EMBL" id="FQTV01000009">
    <property type="protein sequence ID" value="SHF46987.1"/>
    <property type="molecule type" value="Genomic_DNA"/>
</dbReference>
<dbReference type="Proteomes" id="UP000184509">
    <property type="component" value="Unassembled WGS sequence"/>
</dbReference>
<feature type="transmembrane region" description="Helical" evidence="1">
    <location>
        <begin position="109"/>
        <end position="128"/>
    </location>
</feature>